<dbReference type="Proteomes" id="UP000503591">
    <property type="component" value="Genome"/>
</dbReference>
<keyword evidence="2" id="KW-1185">Reference proteome</keyword>
<dbReference type="EMBL" id="MT104467">
    <property type="protein sequence ID" value="QJD54763.1"/>
    <property type="molecule type" value="Genomic_DNA"/>
</dbReference>
<evidence type="ECO:0000313" key="2">
    <source>
        <dbReference type="Proteomes" id="UP000503591"/>
    </source>
</evidence>
<sequence>MAMNKVKSPLVKVLRKAGYSVKEAMNITLDAQYNFHNIRRSSRKNFNHLAGSGRVSGMFQWDATPEGVNHWFDIQYSISKVL</sequence>
<accession>A0A6M3TCM7</accession>
<protein>
    <submittedName>
        <fullName evidence="1">Uncharacterized protein</fullName>
    </submittedName>
</protein>
<evidence type="ECO:0000313" key="1">
    <source>
        <dbReference type="EMBL" id="QJD54763.1"/>
    </source>
</evidence>
<organism evidence="1 2">
    <name type="scientific">Pseudomonas phage MR4</name>
    <dbReference type="NCBI Taxonomy" id="2711171"/>
    <lineage>
        <taxon>Viruses</taxon>
        <taxon>Duplodnaviria</taxon>
        <taxon>Heunggongvirae</taxon>
        <taxon>Uroviricota</taxon>
        <taxon>Caudoviricetes</taxon>
        <taxon>Autographivirales</taxon>
        <taxon>Gajwadongvirus</taxon>
        <taxon>Gajwadongvirus MR4</taxon>
    </lineage>
</organism>
<reference evidence="1 2" key="1">
    <citation type="journal article" date="2020" name="Microb. Biotechnol.">
        <title>Phage biocontrol to combat Pseudomonas syringae pathogens causing disease in cherry.</title>
        <authorList>
            <person name="Rabiey M."/>
            <person name="Roy S.R."/>
            <person name="Holtappels D."/>
            <person name="Franceschetti L."/>
            <person name="Quilty B.J."/>
            <person name="Creeth R."/>
            <person name="Sundin G.W."/>
            <person name="Wagemans J."/>
            <person name="Lavigne R."/>
            <person name="Jackson R.W."/>
        </authorList>
    </citation>
    <scope>NUCLEOTIDE SEQUENCE [LARGE SCALE GENOMIC DNA]</scope>
</reference>
<proteinExistence type="predicted"/>
<name>A0A6M3TCM7_9CAUD</name>
<gene>
    <name evidence="1" type="ORF">PssvBMR4_gp65</name>
</gene>